<dbReference type="SUPFAM" id="SSF82185">
    <property type="entry name" value="Histone H3 K4-specific methyltransferase SET7/9 N-terminal domain"/>
    <property type="match status" value="1"/>
</dbReference>
<comment type="caution">
    <text evidence="2">The sequence shown here is derived from an EMBL/GenBank/DDBJ whole genome shotgun (WGS) entry which is preliminary data.</text>
</comment>
<sequence>MVQYDHQDGKKVEGKWLARYEGEWKDGKFHGKGLYETADGLKYTGQFANNLRDGDGIEEISDELALKIGYSKYEAAAHLESP</sequence>
<gene>
    <name evidence="2" type="ORF">EVOR1521_LOCUS30170</name>
</gene>
<dbReference type="PANTHER" id="PTHR23084">
    <property type="entry name" value="PHOSPHATIDYLINOSITOL-4-PHOSPHATE 5-KINASE RELATED"/>
    <property type="match status" value="1"/>
</dbReference>
<dbReference type="InterPro" id="IPR003409">
    <property type="entry name" value="MORN"/>
</dbReference>
<dbReference type="AlphaFoldDB" id="A0AA36JNR0"/>
<evidence type="ECO:0000313" key="3">
    <source>
        <dbReference type="Proteomes" id="UP001178507"/>
    </source>
</evidence>
<evidence type="ECO:0008006" key="4">
    <source>
        <dbReference type="Google" id="ProtNLM"/>
    </source>
</evidence>
<keyword evidence="3" id="KW-1185">Reference proteome</keyword>
<reference evidence="2" key="1">
    <citation type="submission" date="2023-08" db="EMBL/GenBank/DDBJ databases">
        <authorList>
            <person name="Chen Y."/>
            <person name="Shah S."/>
            <person name="Dougan E. K."/>
            <person name="Thang M."/>
            <person name="Chan C."/>
        </authorList>
    </citation>
    <scope>NUCLEOTIDE SEQUENCE</scope>
</reference>
<dbReference type="PANTHER" id="PTHR23084:SF263">
    <property type="entry name" value="MORN REPEAT-CONTAINING PROTEIN 1"/>
    <property type="match status" value="1"/>
</dbReference>
<evidence type="ECO:0000313" key="2">
    <source>
        <dbReference type="EMBL" id="CAJ1408957.1"/>
    </source>
</evidence>
<keyword evidence="1" id="KW-0677">Repeat</keyword>
<dbReference type="Gene3D" id="2.20.110.10">
    <property type="entry name" value="Histone H3 K4-specific methyltransferase SET7/9 N-terminal domain"/>
    <property type="match status" value="1"/>
</dbReference>
<dbReference type="SMART" id="SM00698">
    <property type="entry name" value="MORN"/>
    <property type="match status" value="2"/>
</dbReference>
<evidence type="ECO:0000256" key="1">
    <source>
        <dbReference type="ARBA" id="ARBA00022737"/>
    </source>
</evidence>
<dbReference type="EMBL" id="CAUJNA010003742">
    <property type="protein sequence ID" value="CAJ1408957.1"/>
    <property type="molecule type" value="Genomic_DNA"/>
</dbReference>
<name>A0AA36JNR0_9DINO</name>
<proteinExistence type="predicted"/>
<dbReference type="Pfam" id="PF02493">
    <property type="entry name" value="MORN"/>
    <property type="match status" value="2"/>
</dbReference>
<dbReference type="Proteomes" id="UP001178507">
    <property type="component" value="Unassembled WGS sequence"/>
</dbReference>
<accession>A0AA36JNR0</accession>
<organism evidence="2 3">
    <name type="scientific">Effrenium voratum</name>
    <dbReference type="NCBI Taxonomy" id="2562239"/>
    <lineage>
        <taxon>Eukaryota</taxon>
        <taxon>Sar</taxon>
        <taxon>Alveolata</taxon>
        <taxon>Dinophyceae</taxon>
        <taxon>Suessiales</taxon>
        <taxon>Symbiodiniaceae</taxon>
        <taxon>Effrenium</taxon>
    </lineage>
</organism>
<protein>
    <recommendedName>
        <fullName evidence="4">MORN repeat-containing protein</fullName>
    </recommendedName>
</protein>